<dbReference type="FunFam" id="2.60.40.150:FF:000093">
    <property type="entry name" value="Extended synaptotagmin 3"/>
    <property type="match status" value="1"/>
</dbReference>
<evidence type="ECO:0000259" key="2">
    <source>
        <dbReference type="PROSITE" id="PS50004"/>
    </source>
</evidence>
<accession>A0AAV8ZAW0</accession>
<dbReference type="GO" id="GO:0005509">
    <property type="term" value="F:calcium ion binding"/>
    <property type="evidence" value="ECO:0007669"/>
    <property type="project" value="TreeGrafter"/>
</dbReference>
<name>A0AAV8ZAW0_9CUCU</name>
<dbReference type="InterPro" id="IPR000008">
    <property type="entry name" value="C2_dom"/>
</dbReference>
<feature type="compositionally biased region" description="Polar residues" evidence="1">
    <location>
        <begin position="159"/>
        <end position="170"/>
    </location>
</feature>
<dbReference type="InterPro" id="IPR037749">
    <property type="entry name" value="Ext_Synaptotagmin_C2B"/>
</dbReference>
<dbReference type="GO" id="GO:0008429">
    <property type="term" value="F:phosphatidylethanolamine binding"/>
    <property type="evidence" value="ECO:0007669"/>
    <property type="project" value="TreeGrafter"/>
</dbReference>
<keyword evidence="4" id="KW-1185">Reference proteome</keyword>
<feature type="compositionally biased region" description="Polar residues" evidence="1">
    <location>
        <begin position="214"/>
        <end position="227"/>
    </location>
</feature>
<dbReference type="Gene3D" id="2.60.40.150">
    <property type="entry name" value="C2 domain"/>
    <property type="match status" value="2"/>
</dbReference>
<evidence type="ECO:0000313" key="4">
    <source>
        <dbReference type="Proteomes" id="UP001162162"/>
    </source>
</evidence>
<dbReference type="InterPro" id="IPR051634">
    <property type="entry name" value="Extended_Synaptotagmin"/>
</dbReference>
<protein>
    <recommendedName>
        <fullName evidence="2">C2 domain-containing protein</fullName>
    </recommendedName>
</protein>
<dbReference type="GO" id="GO:0035091">
    <property type="term" value="F:phosphatidylinositol binding"/>
    <property type="evidence" value="ECO:0007669"/>
    <property type="project" value="TreeGrafter"/>
</dbReference>
<reference evidence="3" key="1">
    <citation type="journal article" date="2023" name="Insect Mol. Biol.">
        <title>Genome sequencing provides insights into the evolution of gene families encoding plant cell wall-degrading enzymes in longhorned beetles.</title>
        <authorList>
            <person name="Shin N.R."/>
            <person name="Okamura Y."/>
            <person name="Kirsch R."/>
            <person name="Pauchet Y."/>
        </authorList>
    </citation>
    <scope>NUCLEOTIDE SEQUENCE</scope>
    <source>
        <strain evidence="3">AMC_N1</strain>
    </source>
</reference>
<feature type="domain" description="C2" evidence="2">
    <location>
        <begin position="1"/>
        <end position="122"/>
    </location>
</feature>
<dbReference type="Proteomes" id="UP001162162">
    <property type="component" value="Unassembled WGS sequence"/>
</dbReference>
<dbReference type="PANTHER" id="PTHR45761:SF1">
    <property type="entry name" value="EXTENDED SYNAPTOTAGMIN-LIKE PROTEIN 2, ISOFORM C"/>
    <property type="match status" value="1"/>
</dbReference>
<dbReference type="GO" id="GO:0005544">
    <property type="term" value="F:calcium-dependent phospholipid binding"/>
    <property type="evidence" value="ECO:0007669"/>
    <property type="project" value="TreeGrafter"/>
</dbReference>
<dbReference type="GO" id="GO:0031210">
    <property type="term" value="F:phosphatidylcholine binding"/>
    <property type="evidence" value="ECO:0007669"/>
    <property type="project" value="TreeGrafter"/>
</dbReference>
<dbReference type="SUPFAM" id="SSF49562">
    <property type="entry name" value="C2 domain (Calcium/lipid-binding domain, CaLB)"/>
    <property type="match status" value="2"/>
</dbReference>
<comment type="caution">
    <text evidence="3">The sequence shown here is derived from an EMBL/GenBank/DDBJ whole genome shotgun (WGS) entry which is preliminary data.</text>
</comment>
<dbReference type="InterPro" id="IPR035892">
    <property type="entry name" value="C2_domain_sf"/>
</dbReference>
<feature type="region of interest" description="Disordered" evidence="1">
    <location>
        <begin position="148"/>
        <end position="182"/>
    </location>
</feature>
<dbReference type="PANTHER" id="PTHR45761">
    <property type="entry name" value="EXTENDED SYNAPTOTAGMIN-LIKE PROTEIN 2, ISOFORM C"/>
    <property type="match status" value="1"/>
</dbReference>
<feature type="compositionally biased region" description="Low complexity" evidence="1">
    <location>
        <begin position="204"/>
        <end position="213"/>
    </location>
</feature>
<proteinExistence type="predicted"/>
<feature type="region of interest" description="Disordered" evidence="1">
    <location>
        <begin position="204"/>
        <end position="227"/>
    </location>
</feature>
<dbReference type="PROSITE" id="PS50004">
    <property type="entry name" value="C2"/>
    <property type="match status" value="2"/>
</dbReference>
<organism evidence="3 4">
    <name type="scientific">Aromia moschata</name>
    <dbReference type="NCBI Taxonomy" id="1265417"/>
    <lineage>
        <taxon>Eukaryota</taxon>
        <taxon>Metazoa</taxon>
        <taxon>Ecdysozoa</taxon>
        <taxon>Arthropoda</taxon>
        <taxon>Hexapoda</taxon>
        <taxon>Insecta</taxon>
        <taxon>Pterygota</taxon>
        <taxon>Neoptera</taxon>
        <taxon>Endopterygota</taxon>
        <taxon>Coleoptera</taxon>
        <taxon>Polyphaga</taxon>
        <taxon>Cucujiformia</taxon>
        <taxon>Chrysomeloidea</taxon>
        <taxon>Cerambycidae</taxon>
        <taxon>Cerambycinae</taxon>
        <taxon>Callichromatini</taxon>
        <taxon>Aromia</taxon>
    </lineage>
</organism>
<dbReference type="AlphaFoldDB" id="A0AAV8ZAW0"/>
<dbReference type="CDD" id="cd04050">
    <property type="entry name" value="C2B_Synaptotagmin-like"/>
    <property type="match status" value="1"/>
</dbReference>
<evidence type="ECO:0000313" key="3">
    <source>
        <dbReference type="EMBL" id="KAJ8961096.1"/>
    </source>
</evidence>
<dbReference type="GO" id="GO:0005789">
    <property type="term" value="C:endoplasmic reticulum membrane"/>
    <property type="evidence" value="ECO:0007669"/>
    <property type="project" value="TreeGrafter"/>
</dbReference>
<dbReference type="SMART" id="SM00239">
    <property type="entry name" value="C2"/>
    <property type="match status" value="2"/>
</dbReference>
<dbReference type="EMBL" id="JAPWTK010000006">
    <property type="protein sequence ID" value="KAJ8961096.1"/>
    <property type="molecule type" value="Genomic_DNA"/>
</dbReference>
<dbReference type="FunFam" id="2.60.40.150:FF:000158">
    <property type="entry name" value="extended synaptotagmin-2 isoform X4"/>
    <property type="match status" value="1"/>
</dbReference>
<dbReference type="CDD" id="cd04030">
    <property type="entry name" value="C2C_KIAA1228"/>
    <property type="match status" value="1"/>
</dbReference>
<evidence type="ECO:0000256" key="1">
    <source>
        <dbReference type="SAM" id="MobiDB-lite"/>
    </source>
</evidence>
<sequence>MDMILHETQMLRASNLNTSLLTIFLDSAKNLPQARASTKPDPYAVIKVGNKTQQTNFLMRTIHPVWEHGFTFLVANPENDSIFLSIIDHKTSSEIGNLVFKIKNLCNKVNLEISKEPFTLTKSGPDSKLIWSVHLRILKRTAEEQFMTDSPAELERTDSNISTPSMVERQTSTEKEKEPAVAPADDALKLIDGEVQEVIEESSASFVNSAPSSQNSETLLHRTPSVTSSAGEAGLGRIKMTLRYSYQMQKLIVVIHNIMNIPIKDPSNIPDPYVKLYLLPERAKDTKRKTQVIKDNCNPIFDERFEYVLNPAELVTKQLEITVGTQKQLFYSSSNVLGQVIIDLGKLNLSQPYSGWFDLQPEIDHD</sequence>
<dbReference type="GO" id="GO:0006869">
    <property type="term" value="P:lipid transport"/>
    <property type="evidence" value="ECO:0007669"/>
    <property type="project" value="InterPro"/>
</dbReference>
<gene>
    <name evidence="3" type="ORF">NQ318_008772</name>
</gene>
<dbReference type="GO" id="GO:0061817">
    <property type="term" value="P:endoplasmic reticulum-plasma membrane tethering"/>
    <property type="evidence" value="ECO:0007669"/>
    <property type="project" value="InterPro"/>
</dbReference>
<dbReference type="InterPro" id="IPR037752">
    <property type="entry name" value="C2C_KIAA1228"/>
</dbReference>
<dbReference type="Pfam" id="PF00168">
    <property type="entry name" value="C2"/>
    <property type="match status" value="2"/>
</dbReference>
<feature type="domain" description="C2" evidence="2">
    <location>
        <begin position="234"/>
        <end position="357"/>
    </location>
</feature>